<dbReference type="SUPFAM" id="SSF55729">
    <property type="entry name" value="Acyl-CoA N-acyltransferases (Nat)"/>
    <property type="match status" value="1"/>
</dbReference>
<name>A0A845LAU3_HELGE</name>
<dbReference type="PROSITE" id="PS51186">
    <property type="entry name" value="GNAT"/>
    <property type="match status" value="1"/>
</dbReference>
<protein>
    <submittedName>
        <fullName evidence="2">GNAT family N-acetyltransferase</fullName>
    </submittedName>
</protein>
<keyword evidence="2" id="KW-0808">Transferase</keyword>
<comment type="caution">
    <text evidence="2">The sequence shown here is derived from an EMBL/GenBank/DDBJ whole genome shotgun (WGS) entry which is preliminary data.</text>
</comment>
<evidence type="ECO:0000313" key="2">
    <source>
        <dbReference type="EMBL" id="MZP42050.1"/>
    </source>
</evidence>
<evidence type="ECO:0000259" key="1">
    <source>
        <dbReference type="PROSITE" id="PS51186"/>
    </source>
</evidence>
<dbReference type="EMBL" id="WXEX01000002">
    <property type="protein sequence ID" value="MZP42050.1"/>
    <property type="molecule type" value="Genomic_DNA"/>
</dbReference>
<proteinExistence type="predicted"/>
<reference evidence="2 3" key="1">
    <citation type="submission" date="2020-01" db="EMBL/GenBank/DDBJ databases">
        <title>Whole genome sequence of Heliobacterium gestii DSM 11169.</title>
        <authorList>
            <person name="Kyndt J.A."/>
            <person name="Meyer T.E."/>
        </authorList>
    </citation>
    <scope>NUCLEOTIDE SEQUENCE [LARGE SCALE GENOMIC DNA]</scope>
    <source>
        <strain evidence="2 3">DSM 11169</strain>
    </source>
</reference>
<dbReference type="InterPro" id="IPR000182">
    <property type="entry name" value="GNAT_dom"/>
</dbReference>
<dbReference type="Proteomes" id="UP000471031">
    <property type="component" value="Unassembled WGS sequence"/>
</dbReference>
<dbReference type="GO" id="GO:0016747">
    <property type="term" value="F:acyltransferase activity, transferring groups other than amino-acyl groups"/>
    <property type="evidence" value="ECO:0007669"/>
    <property type="project" value="InterPro"/>
</dbReference>
<keyword evidence="3" id="KW-1185">Reference proteome</keyword>
<evidence type="ECO:0000313" key="3">
    <source>
        <dbReference type="Proteomes" id="UP000471031"/>
    </source>
</evidence>
<gene>
    <name evidence="2" type="ORF">GTO89_03240</name>
</gene>
<feature type="domain" description="N-acetyltransferase" evidence="1">
    <location>
        <begin position="10"/>
        <end position="165"/>
    </location>
</feature>
<dbReference type="RefSeq" id="WP_161260632.1">
    <property type="nucleotide sequence ID" value="NZ_JAFBDC010000002.1"/>
</dbReference>
<dbReference type="AlphaFoldDB" id="A0A845LAU3"/>
<dbReference type="Pfam" id="PF00583">
    <property type="entry name" value="Acetyltransf_1"/>
    <property type="match status" value="1"/>
</dbReference>
<accession>A0A845LAU3</accession>
<sequence>MPQVNIGNIVTLDVAKKEELPKFKRDLQEAFAVSVVETFGSDLDEPIPSDKDIEESFNAAGAVIYHILSNGKKAGGAVLIIDEMTQHNSLALFFISVNEHGHGIGYKAWKAIEEKYPETKVWKTHTPYFEKRNIHFYVNKCGFQIVEYFNKHHPDPHTPDDKDVPGGEDFFRFEKVMKR</sequence>
<dbReference type="InterPro" id="IPR016181">
    <property type="entry name" value="Acyl_CoA_acyltransferase"/>
</dbReference>
<organism evidence="2 3">
    <name type="scientific">Heliomicrobium gestii</name>
    <name type="common">Heliobacterium gestii</name>
    <dbReference type="NCBI Taxonomy" id="2699"/>
    <lineage>
        <taxon>Bacteria</taxon>
        <taxon>Bacillati</taxon>
        <taxon>Bacillota</taxon>
        <taxon>Clostridia</taxon>
        <taxon>Eubacteriales</taxon>
        <taxon>Heliobacteriaceae</taxon>
        <taxon>Heliomicrobium</taxon>
    </lineage>
</organism>
<dbReference type="OrthoDB" id="9786032at2"/>
<dbReference type="Gene3D" id="3.40.630.30">
    <property type="match status" value="1"/>
</dbReference>